<keyword evidence="3" id="KW-1003">Cell membrane</keyword>
<dbReference type="GO" id="GO:0004190">
    <property type="term" value="F:aspartic-type endopeptidase activity"/>
    <property type="evidence" value="ECO:0007669"/>
    <property type="project" value="TreeGrafter"/>
</dbReference>
<proteinExistence type="inferred from homology"/>
<keyword evidence="4" id="KW-0812">Transmembrane</keyword>
<evidence type="ECO:0000256" key="5">
    <source>
        <dbReference type="ARBA" id="ARBA00022989"/>
    </source>
</evidence>
<protein>
    <submittedName>
        <fullName evidence="9">Peptidase</fullName>
    </submittedName>
</protein>
<dbReference type="PANTHER" id="PTHR30487">
    <property type="entry name" value="TYPE 4 PREPILIN-LIKE PROTEINS LEADER PEPTIDE-PROCESSING ENZYME"/>
    <property type="match status" value="1"/>
</dbReference>
<sequence>MENILILIFNSIIVSSVMCANDRIQHNISLLHPRSFCLMCHHLLKWYDLVPFFSAVFTFAKCRYCHKRFGWRYPALELTCTLFGTMLWYSSTLQWLMAVVLLFLSLEDCESQTIHSYLIIPLLLYAIHQHHDQSHIFLALLIGLIAYYLVYIRRALGSGDIPVLLTLIFSTTTYVFVLGLLLGCCLATLFLALSSQKRLPFVPFLTVGWLLIGVLI</sequence>
<evidence type="ECO:0000313" key="10">
    <source>
        <dbReference type="Proteomes" id="UP000192288"/>
    </source>
</evidence>
<dbReference type="InterPro" id="IPR000045">
    <property type="entry name" value="Prepilin_IV_endopep_pep"/>
</dbReference>
<dbReference type="Proteomes" id="UP000192288">
    <property type="component" value="Unassembled WGS sequence"/>
</dbReference>
<dbReference type="Pfam" id="PF06750">
    <property type="entry name" value="A24_N_bact"/>
    <property type="match status" value="1"/>
</dbReference>
<keyword evidence="6" id="KW-0472">Membrane</keyword>
<gene>
    <name evidence="9" type="ORF">BMR96_04550</name>
</gene>
<evidence type="ECO:0000259" key="8">
    <source>
        <dbReference type="Pfam" id="PF06750"/>
    </source>
</evidence>
<dbReference type="InterPro" id="IPR010627">
    <property type="entry name" value="Prepilin_pept_A24_N"/>
</dbReference>
<feature type="domain" description="Prepilin type IV endopeptidase peptidase" evidence="7">
    <location>
        <begin position="95"/>
        <end position="190"/>
    </location>
</feature>
<dbReference type="Pfam" id="PF01478">
    <property type="entry name" value="Peptidase_A24"/>
    <property type="match status" value="1"/>
</dbReference>
<comment type="similarity">
    <text evidence="2">Belongs to the peptidase A24 family.</text>
</comment>
<organism evidence="9 10">
    <name type="scientific">Leuconostoc pseudomesenteroides</name>
    <dbReference type="NCBI Taxonomy" id="33968"/>
    <lineage>
        <taxon>Bacteria</taxon>
        <taxon>Bacillati</taxon>
        <taxon>Bacillota</taxon>
        <taxon>Bacilli</taxon>
        <taxon>Lactobacillales</taxon>
        <taxon>Lactobacillaceae</taxon>
        <taxon>Leuconostoc</taxon>
    </lineage>
</organism>
<name>A0A1X0VE50_LEUPS</name>
<dbReference type="GO" id="GO:0005886">
    <property type="term" value="C:plasma membrane"/>
    <property type="evidence" value="ECO:0007669"/>
    <property type="project" value="TreeGrafter"/>
</dbReference>
<dbReference type="PANTHER" id="PTHR30487:SF0">
    <property type="entry name" value="PREPILIN LEADER PEPTIDASE_N-METHYLTRANSFERASE-RELATED"/>
    <property type="match status" value="1"/>
</dbReference>
<dbReference type="AlphaFoldDB" id="A0A1X0VE50"/>
<evidence type="ECO:0000256" key="2">
    <source>
        <dbReference type="ARBA" id="ARBA00005801"/>
    </source>
</evidence>
<reference evidence="9 10" key="1">
    <citation type="journal article" date="2017" name="Front. Microbiol.">
        <title>Genomic Characterization of Dairy Associated Leuconostoc Species and Diversity of Leuconostocs in Undefined Mixed Mesophilic Starter Cultures.</title>
        <authorList>
            <person name="Frantzen C.A."/>
            <person name="Kot W."/>
            <person name="Pedersen T.B."/>
            <person name="Ardo Y.M."/>
            <person name="Broadbent J.R."/>
            <person name="Neve H."/>
            <person name="Hansen L.H."/>
            <person name="Dal Bello F."/>
            <person name="Ostlie H.M."/>
            <person name="Kleppen H.P."/>
            <person name="Vogensen F.K."/>
            <person name="Holo H."/>
        </authorList>
    </citation>
    <scope>NUCLEOTIDE SEQUENCE [LARGE SCALE GENOMIC DNA]</scope>
    <source>
        <strain evidence="9 10">LMGCF08</strain>
    </source>
</reference>
<evidence type="ECO:0000256" key="3">
    <source>
        <dbReference type="ARBA" id="ARBA00022475"/>
    </source>
</evidence>
<dbReference type="GO" id="GO:0006465">
    <property type="term" value="P:signal peptide processing"/>
    <property type="evidence" value="ECO:0007669"/>
    <property type="project" value="TreeGrafter"/>
</dbReference>
<keyword evidence="5" id="KW-1133">Transmembrane helix</keyword>
<evidence type="ECO:0000313" key="9">
    <source>
        <dbReference type="EMBL" id="ORI97978.1"/>
    </source>
</evidence>
<dbReference type="Gene3D" id="1.20.120.1220">
    <property type="match status" value="1"/>
</dbReference>
<comment type="subcellular location">
    <subcellularLocation>
        <location evidence="1">Cell membrane</location>
        <topology evidence="1">Multi-pass membrane protein</topology>
    </subcellularLocation>
</comment>
<dbReference type="InterPro" id="IPR050882">
    <property type="entry name" value="Prepilin_peptidase/N-MTase"/>
</dbReference>
<evidence type="ECO:0000256" key="4">
    <source>
        <dbReference type="ARBA" id="ARBA00022692"/>
    </source>
</evidence>
<evidence type="ECO:0000259" key="7">
    <source>
        <dbReference type="Pfam" id="PF01478"/>
    </source>
</evidence>
<evidence type="ECO:0000256" key="1">
    <source>
        <dbReference type="ARBA" id="ARBA00004651"/>
    </source>
</evidence>
<dbReference type="eggNOG" id="COG1989">
    <property type="taxonomic scope" value="Bacteria"/>
</dbReference>
<comment type="caution">
    <text evidence="9">The sequence shown here is derived from an EMBL/GenBank/DDBJ whole genome shotgun (WGS) entry which is preliminary data.</text>
</comment>
<dbReference type="STRING" id="33968.BMS77_00030"/>
<dbReference type="EMBL" id="MPLS01000011">
    <property type="protein sequence ID" value="ORI97978.1"/>
    <property type="molecule type" value="Genomic_DNA"/>
</dbReference>
<accession>A0A1X0VE50</accession>
<feature type="domain" description="Prepilin peptidase A24 N-terminal" evidence="8">
    <location>
        <begin position="9"/>
        <end position="89"/>
    </location>
</feature>
<evidence type="ECO:0000256" key="6">
    <source>
        <dbReference type="ARBA" id="ARBA00023136"/>
    </source>
</evidence>